<dbReference type="Pfam" id="PF10455">
    <property type="entry name" value="BAR_2"/>
    <property type="match status" value="1"/>
</dbReference>
<name>A0ABP0E8A7_9ASCO</name>
<proteinExistence type="predicted"/>
<accession>A0ABP0E8A7</accession>
<evidence type="ECO:0000313" key="4">
    <source>
        <dbReference type="Proteomes" id="UP001497600"/>
    </source>
</evidence>
<gene>
    <name evidence="3" type="ORF">CAAN4_B09252</name>
</gene>
<protein>
    <recommendedName>
        <fullName evidence="5">Protein GVP36</fullName>
    </recommendedName>
</protein>
<feature type="compositionally biased region" description="Low complexity" evidence="2">
    <location>
        <begin position="163"/>
        <end position="181"/>
    </location>
</feature>
<dbReference type="SUPFAM" id="SSF103657">
    <property type="entry name" value="BAR/IMD domain-like"/>
    <property type="match status" value="1"/>
</dbReference>
<feature type="region of interest" description="Disordered" evidence="2">
    <location>
        <begin position="157"/>
        <end position="181"/>
    </location>
</feature>
<feature type="coiled-coil region" evidence="1">
    <location>
        <begin position="272"/>
        <end position="299"/>
    </location>
</feature>
<dbReference type="Gene3D" id="1.20.1270.60">
    <property type="entry name" value="Arfaptin homology (AH) domain/BAR domain"/>
    <property type="match status" value="1"/>
</dbReference>
<dbReference type="InterPro" id="IPR027267">
    <property type="entry name" value="AH/BAR_dom_sf"/>
</dbReference>
<evidence type="ECO:0000256" key="1">
    <source>
        <dbReference type="SAM" id="Coils"/>
    </source>
</evidence>
<reference evidence="3 4" key="1">
    <citation type="submission" date="2024-01" db="EMBL/GenBank/DDBJ databases">
        <authorList>
            <consortium name="Genoscope - CEA"/>
            <person name="William W."/>
        </authorList>
    </citation>
    <scope>NUCLEOTIDE SEQUENCE [LARGE SCALE GENOMIC DNA]</scope>
    <source>
        <strain evidence="3 4">29B2s-10</strain>
    </source>
</reference>
<evidence type="ECO:0008006" key="5">
    <source>
        <dbReference type="Google" id="ProtNLM"/>
    </source>
</evidence>
<keyword evidence="4" id="KW-1185">Reference proteome</keyword>
<sequence>MSFKFPSLKSIQDSLPKVDLENLTKSISNVNASKAVQDYSDSLKDTIQPFASRTQTLIATQMHQVQQLAATHYNTNVEVSELPADYLELEHRCDLLLKLYTDLIHITSDTYGKVSYDYPPGSNSFALIRDANVGSIIGSKFNQLRAAATPQELERALLGGGSDSSADASATAASSNESESAATKLPKTLYHELHQIASTNGTAFESSTPVGQALQELSAAYLAVGDARLEQDKQVMTEVNAKLVSVLNDEFIKVTELRKRVYSSRSQFDLIRAEVDAEAEEENEELIAREDELVNATEAAVLEMKKLLKPAKNVSLLKVLVHAQRDYHAASAKRLAAAADALDKIDIAEDDDDEE</sequence>
<dbReference type="Proteomes" id="UP001497600">
    <property type="component" value="Chromosome B"/>
</dbReference>
<keyword evidence="1" id="KW-0175">Coiled coil</keyword>
<dbReference type="InterPro" id="IPR018859">
    <property type="entry name" value="BAR_dom-cont"/>
</dbReference>
<evidence type="ECO:0000256" key="2">
    <source>
        <dbReference type="SAM" id="MobiDB-lite"/>
    </source>
</evidence>
<evidence type="ECO:0000313" key="3">
    <source>
        <dbReference type="EMBL" id="CAK7897325.1"/>
    </source>
</evidence>
<organism evidence="3 4">
    <name type="scientific">[Candida] anglica</name>
    <dbReference type="NCBI Taxonomy" id="148631"/>
    <lineage>
        <taxon>Eukaryota</taxon>
        <taxon>Fungi</taxon>
        <taxon>Dikarya</taxon>
        <taxon>Ascomycota</taxon>
        <taxon>Saccharomycotina</taxon>
        <taxon>Pichiomycetes</taxon>
        <taxon>Debaryomycetaceae</taxon>
        <taxon>Kurtzmaniella</taxon>
    </lineage>
</organism>
<dbReference type="EMBL" id="OZ004254">
    <property type="protein sequence ID" value="CAK7897325.1"/>
    <property type="molecule type" value="Genomic_DNA"/>
</dbReference>